<protein>
    <submittedName>
        <fullName evidence="1">Uncharacterized protein</fullName>
    </submittedName>
</protein>
<dbReference type="RefSeq" id="WP_368503752.1">
    <property type="nucleotide sequence ID" value="NZ_CP162551.1"/>
</dbReference>
<evidence type="ECO:0000313" key="1">
    <source>
        <dbReference type="EMBL" id="XDI36289.1"/>
    </source>
</evidence>
<gene>
    <name evidence="1" type="ORF">AB3N04_16520</name>
</gene>
<organism evidence="1">
    <name type="scientific">Alkalihalophilus sp. As8PL</name>
    <dbReference type="NCBI Taxonomy" id="3237103"/>
    <lineage>
        <taxon>Bacteria</taxon>
        <taxon>Bacillati</taxon>
        <taxon>Bacillota</taxon>
        <taxon>Bacilli</taxon>
        <taxon>Bacillales</taxon>
        <taxon>Bacillaceae</taxon>
        <taxon>Alkalihalophilus</taxon>
    </lineage>
</organism>
<name>A0AB39BRE5_9BACI</name>
<reference evidence="1" key="1">
    <citation type="submission" date="2024-07" db="EMBL/GenBank/DDBJ databases">
        <title>Identification and characteristics of an arsenic-resistant bacterial isolate, which belongs to a novel species.</title>
        <authorList>
            <person name="Juszczyk A."/>
            <person name="Kowalczyk A."/>
            <person name="Was K."/>
            <person name="Kosowicz W."/>
            <person name="Budzyn A."/>
            <person name="Latowski D."/>
        </authorList>
    </citation>
    <scope>NUCLEOTIDE SEQUENCE</scope>
    <source>
        <strain evidence="1">As8PL</strain>
    </source>
</reference>
<dbReference type="EMBL" id="CP162551">
    <property type="protein sequence ID" value="XDI36289.1"/>
    <property type="molecule type" value="Genomic_DNA"/>
</dbReference>
<proteinExistence type="predicted"/>
<sequence>MKKWLHHRTYLVIFSAVFILIALSACGTNEQGGANDGLTLVNEDNQEIELTNKDRATILFHFTEVG</sequence>
<dbReference type="AlphaFoldDB" id="A0AB39BRE5"/>
<accession>A0AB39BRE5</accession>
<dbReference type="PROSITE" id="PS51257">
    <property type="entry name" value="PROKAR_LIPOPROTEIN"/>
    <property type="match status" value="1"/>
</dbReference>